<sequence>MMTCDKSRIREQDHASFRRGVVKITYTTLNGSNFTAACIFSNEICKSPAYKSMNNEWVPLPRTGAPRAPATVKAFEVKMIPCKVNNARYPMIIHLKGATSLAHYLRPPHVSPPCPPARTRLTQ</sequence>
<gene>
    <name evidence="1" type="ORF">EVAR_32602_1</name>
</gene>
<keyword evidence="2" id="KW-1185">Reference proteome</keyword>
<dbReference type="EMBL" id="BGZK01000564">
    <property type="protein sequence ID" value="GBP50357.1"/>
    <property type="molecule type" value="Genomic_DNA"/>
</dbReference>
<evidence type="ECO:0000313" key="2">
    <source>
        <dbReference type="Proteomes" id="UP000299102"/>
    </source>
</evidence>
<dbReference type="Proteomes" id="UP000299102">
    <property type="component" value="Unassembled WGS sequence"/>
</dbReference>
<name>A0A4C1WJM0_EUMVA</name>
<organism evidence="1 2">
    <name type="scientific">Eumeta variegata</name>
    <name type="common">Bagworm moth</name>
    <name type="synonym">Eumeta japonica</name>
    <dbReference type="NCBI Taxonomy" id="151549"/>
    <lineage>
        <taxon>Eukaryota</taxon>
        <taxon>Metazoa</taxon>
        <taxon>Ecdysozoa</taxon>
        <taxon>Arthropoda</taxon>
        <taxon>Hexapoda</taxon>
        <taxon>Insecta</taxon>
        <taxon>Pterygota</taxon>
        <taxon>Neoptera</taxon>
        <taxon>Endopterygota</taxon>
        <taxon>Lepidoptera</taxon>
        <taxon>Glossata</taxon>
        <taxon>Ditrysia</taxon>
        <taxon>Tineoidea</taxon>
        <taxon>Psychidae</taxon>
        <taxon>Oiketicinae</taxon>
        <taxon>Eumeta</taxon>
    </lineage>
</organism>
<protein>
    <submittedName>
        <fullName evidence="1">Uncharacterized protein</fullName>
    </submittedName>
</protein>
<dbReference type="AlphaFoldDB" id="A0A4C1WJM0"/>
<proteinExistence type="predicted"/>
<evidence type="ECO:0000313" key="1">
    <source>
        <dbReference type="EMBL" id="GBP50357.1"/>
    </source>
</evidence>
<reference evidence="1 2" key="1">
    <citation type="journal article" date="2019" name="Commun. Biol.">
        <title>The bagworm genome reveals a unique fibroin gene that provides high tensile strength.</title>
        <authorList>
            <person name="Kono N."/>
            <person name="Nakamura H."/>
            <person name="Ohtoshi R."/>
            <person name="Tomita M."/>
            <person name="Numata K."/>
            <person name="Arakawa K."/>
        </authorList>
    </citation>
    <scope>NUCLEOTIDE SEQUENCE [LARGE SCALE GENOMIC DNA]</scope>
</reference>
<accession>A0A4C1WJM0</accession>
<comment type="caution">
    <text evidence="1">The sequence shown here is derived from an EMBL/GenBank/DDBJ whole genome shotgun (WGS) entry which is preliminary data.</text>
</comment>